<dbReference type="Pfam" id="PF00941">
    <property type="entry name" value="FAD_binding_5"/>
    <property type="match status" value="1"/>
</dbReference>
<proteinExistence type="predicted"/>
<gene>
    <name evidence="5" type="ORF">L1857_25700</name>
</gene>
<keyword evidence="6" id="KW-1185">Reference proteome</keyword>
<name>A0ABY4P145_9PSEU</name>
<organism evidence="5 6">
    <name type="scientific">Amycolatopsis thermalba</name>
    <dbReference type="NCBI Taxonomy" id="944492"/>
    <lineage>
        <taxon>Bacteria</taxon>
        <taxon>Bacillati</taxon>
        <taxon>Actinomycetota</taxon>
        <taxon>Actinomycetes</taxon>
        <taxon>Pseudonocardiales</taxon>
        <taxon>Pseudonocardiaceae</taxon>
        <taxon>Amycolatopsis</taxon>
    </lineage>
</organism>
<evidence type="ECO:0000256" key="1">
    <source>
        <dbReference type="ARBA" id="ARBA00022630"/>
    </source>
</evidence>
<dbReference type="Gene3D" id="3.30.465.10">
    <property type="match status" value="1"/>
</dbReference>
<dbReference type="InterPro" id="IPR016167">
    <property type="entry name" value="FAD-bd_PCMH_sub1"/>
</dbReference>
<dbReference type="InterPro" id="IPR016166">
    <property type="entry name" value="FAD-bd_PCMH"/>
</dbReference>
<dbReference type="Proteomes" id="UP000830158">
    <property type="component" value="Chromosome"/>
</dbReference>
<dbReference type="Gene3D" id="3.30.43.10">
    <property type="entry name" value="Uridine Diphospho-n-acetylenolpyruvylglucosamine Reductase, domain 2"/>
    <property type="match status" value="1"/>
</dbReference>
<evidence type="ECO:0000313" key="6">
    <source>
        <dbReference type="Proteomes" id="UP000830158"/>
    </source>
</evidence>
<protein>
    <submittedName>
        <fullName evidence="5">FAD binding domain-containing protein</fullName>
    </submittedName>
</protein>
<dbReference type="PANTHER" id="PTHR42659:SF2">
    <property type="entry name" value="XANTHINE DEHYDROGENASE SUBUNIT C-RELATED"/>
    <property type="match status" value="1"/>
</dbReference>
<reference evidence="5" key="1">
    <citation type="submission" date="2022-01" db="EMBL/GenBank/DDBJ databases">
        <title>PSI-footprinting approach for the identification of protein synthesis inhibitor producers.</title>
        <authorList>
            <person name="Handel F."/>
            <person name="Kulik A."/>
            <person name="Wex K.W."/>
            <person name="Berscheid A."/>
            <person name="Saur J.S."/>
            <person name="Winkler A."/>
            <person name="Wibberg D."/>
            <person name="Kalinowski J."/>
            <person name="Broetz-Oesterhelt H."/>
            <person name="Mast Y."/>
        </authorList>
    </citation>
    <scope>NUCLEOTIDE SEQUENCE</scope>
    <source>
        <strain evidence="5">KNN 49.3e</strain>
    </source>
</reference>
<keyword evidence="1" id="KW-0285">Flavoprotein</keyword>
<evidence type="ECO:0000313" key="5">
    <source>
        <dbReference type="EMBL" id="UQS25958.1"/>
    </source>
</evidence>
<keyword evidence="2" id="KW-0274">FAD</keyword>
<dbReference type="PANTHER" id="PTHR42659">
    <property type="entry name" value="XANTHINE DEHYDROGENASE SUBUNIT C-RELATED"/>
    <property type="match status" value="1"/>
</dbReference>
<evidence type="ECO:0000259" key="4">
    <source>
        <dbReference type="PROSITE" id="PS51387"/>
    </source>
</evidence>
<keyword evidence="3" id="KW-0560">Oxidoreductase</keyword>
<feature type="domain" description="FAD-binding PCMH-type" evidence="4">
    <location>
        <begin position="1"/>
        <end position="161"/>
    </location>
</feature>
<accession>A0ABY4P145</accession>
<dbReference type="SUPFAM" id="SSF56176">
    <property type="entry name" value="FAD-binding/transporter-associated domain-like"/>
    <property type="match status" value="1"/>
</dbReference>
<evidence type="ECO:0000256" key="2">
    <source>
        <dbReference type="ARBA" id="ARBA00022827"/>
    </source>
</evidence>
<sequence length="261" mass="27759">MSEVCEVLHRLGGEAAVLAGGQSLLAQLNSRTRRPAVLVDLRRVAQLREVTVERGTLVIGAGVTQRALEHHSATPAVLREALARVGHIPTRNRGTVGGSLAFGDPQGELPTAVLALDGRVRVTSVRGERVLAATGLWTGPFSTALAPDELITAIEVPLPEDSRWAFEQRDFRRHGKTTAVAGFRAGRLVLSLGGVGTRPFLVDDELLADRSPDAVGAAVRELVVPIGPDPYVSIDHRRHLAASATAAALRRVLTTAPREDS</sequence>
<dbReference type="InterPro" id="IPR016169">
    <property type="entry name" value="FAD-bd_PCMH_sub2"/>
</dbReference>
<dbReference type="InterPro" id="IPR002346">
    <property type="entry name" value="Mopterin_DH_FAD-bd"/>
</dbReference>
<dbReference type="InterPro" id="IPR036318">
    <property type="entry name" value="FAD-bd_PCMH-like_sf"/>
</dbReference>
<dbReference type="PROSITE" id="PS51387">
    <property type="entry name" value="FAD_PCMH"/>
    <property type="match status" value="1"/>
</dbReference>
<dbReference type="InterPro" id="IPR051312">
    <property type="entry name" value="Diverse_Substr_Oxidored"/>
</dbReference>
<evidence type="ECO:0000256" key="3">
    <source>
        <dbReference type="ARBA" id="ARBA00023002"/>
    </source>
</evidence>
<dbReference type="EMBL" id="CP091196">
    <property type="protein sequence ID" value="UQS25958.1"/>
    <property type="molecule type" value="Genomic_DNA"/>
</dbReference>